<comment type="subcellular location">
    <subcellularLocation>
        <location evidence="1">Membrane</location>
        <topology evidence="1">Single-pass membrane protein</topology>
    </subcellularLocation>
</comment>
<dbReference type="STRING" id="1217799.DEALK_04850"/>
<feature type="transmembrane region" description="Helical" evidence="8">
    <location>
        <begin position="6"/>
        <end position="23"/>
    </location>
</feature>
<dbReference type="PRINTS" id="PR01506">
    <property type="entry name" value="TATBPROTEIN"/>
</dbReference>
<keyword evidence="3 8" id="KW-0812">Transmembrane</keyword>
<dbReference type="OrthoDB" id="9800908at2"/>
<keyword evidence="10" id="KW-1185">Reference proteome</keyword>
<reference evidence="9 10" key="1">
    <citation type="submission" date="2015-06" db="EMBL/GenBank/DDBJ databases">
        <title>Genome sequence of the organohalide-respiring Dehalogenimonas alkenigignens type strain (IP3-3T).</title>
        <authorList>
            <person name="Key T.A."/>
            <person name="Richmond D.P."/>
            <person name="Bowman K.S."/>
            <person name="Cho Y.-J."/>
            <person name="Chun J."/>
            <person name="da Costa M.S."/>
            <person name="Rainey F.A."/>
            <person name="Moe W.M."/>
        </authorList>
    </citation>
    <scope>NUCLEOTIDE SEQUENCE [LARGE SCALE GENOMIC DNA]</scope>
    <source>
        <strain evidence="9 10">IP3-3</strain>
    </source>
</reference>
<evidence type="ECO:0000256" key="6">
    <source>
        <dbReference type="ARBA" id="ARBA00023010"/>
    </source>
</evidence>
<dbReference type="PANTHER" id="PTHR33162">
    <property type="entry name" value="SEC-INDEPENDENT PROTEIN TRANSLOCASE PROTEIN TATA, CHLOROPLASTIC"/>
    <property type="match status" value="1"/>
</dbReference>
<keyword evidence="5 8" id="KW-1133">Transmembrane helix</keyword>
<protein>
    <submittedName>
        <fullName evidence="9">MttA/Hcf106 family</fullName>
    </submittedName>
</protein>
<dbReference type="Proteomes" id="UP000053947">
    <property type="component" value="Unassembled WGS sequence"/>
</dbReference>
<evidence type="ECO:0000313" key="10">
    <source>
        <dbReference type="Proteomes" id="UP000053947"/>
    </source>
</evidence>
<gene>
    <name evidence="9" type="ORF">DEALK_04850</name>
</gene>
<organism evidence="9 10">
    <name type="scientific">Dehalogenimonas alkenigignens</name>
    <dbReference type="NCBI Taxonomy" id="1217799"/>
    <lineage>
        <taxon>Bacteria</taxon>
        <taxon>Bacillati</taxon>
        <taxon>Chloroflexota</taxon>
        <taxon>Dehalococcoidia</taxon>
        <taxon>Dehalococcoidales</taxon>
        <taxon>Dehalococcoidaceae</taxon>
        <taxon>Dehalogenimonas</taxon>
    </lineage>
</organism>
<dbReference type="PANTHER" id="PTHR33162:SF1">
    <property type="entry name" value="SEC-INDEPENDENT PROTEIN TRANSLOCASE PROTEIN TATA, CHLOROPLASTIC"/>
    <property type="match status" value="1"/>
</dbReference>
<dbReference type="GO" id="GO:0015031">
    <property type="term" value="P:protein transport"/>
    <property type="evidence" value="ECO:0007669"/>
    <property type="project" value="UniProtKB-KW"/>
</dbReference>
<evidence type="ECO:0000256" key="8">
    <source>
        <dbReference type="SAM" id="Phobius"/>
    </source>
</evidence>
<evidence type="ECO:0000256" key="2">
    <source>
        <dbReference type="ARBA" id="ARBA00022448"/>
    </source>
</evidence>
<dbReference type="GO" id="GO:0016020">
    <property type="term" value="C:membrane"/>
    <property type="evidence" value="ECO:0007669"/>
    <property type="project" value="UniProtKB-SubCell"/>
</dbReference>
<dbReference type="AlphaFoldDB" id="A0A0W0GGE9"/>
<evidence type="ECO:0000256" key="3">
    <source>
        <dbReference type="ARBA" id="ARBA00022692"/>
    </source>
</evidence>
<keyword evidence="7 8" id="KW-0472">Membrane</keyword>
<dbReference type="Gene3D" id="1.20.5.3310">
    <property type="match status" value="1"/>
</dbReference>
<evidence type="ECO:0000256" key="7">
    <source>
        <dbReference type="ARBA" id="ARBA00023136"/>
    </source>
</evidence>
<name>A0A0W0GGE9_9CHLR</name>
<comment type="caution">
    <text evidence="9">The sequence shown here is derived from an EMBL/GenBank/DDBJ whole genome shotgun (WGS) entry which is preliminary data.</text>
</comment>
<evidence type="ECO:0000256" key="1">
    <source>
        <dbReference type="ARBA" id="ARBA00004167"/>
    </source>
</evidence>
<sequence>MNFFGMGTFEIITILVIATLIFGPNKIPEFARKAGEFLRSFRKITGEMTKEFTKAIDSSPTKPPTKK</sequence>
<keyword evidence="4" id="KW-0653">Protein transport</keyword>
<dbReference type="EMBL" id="LFDV01000002">
    <property type="protein sequence ID" value="KTB47640.1"/>
    <property type="molecule type" value="Genomic_DNA"/>
</dbReference>
<keyword evidence="6" id="KW-0811">Translocation</keyword>
<evidence type="ECO:0000256" key="4">
    <source>
        <dbReference type="ARBA" id="ARBA00022927"/>
    </source>
</evidence>
<evidence type="ECO:0000256" key="5">
    <source>
        <dbReference type="ARBA" id="ARBA00022989"/>
    </source>
</evidence>
<dbReference type="Pfam" id="PF02416">
    <property type="entry name" value="TatA_B_E"/>
    <property type="match status" value="1"/>
</dbReference>
<accession>A0A0W0GGE9</accession>
<dbReference type="InterPro" id="IPR003369">
    <property type="entry name" value="TatA/B/E"/>
</dbReference>
<evidence type="ECO:0000313" key="9">
    <source>
        <dbReference type="EMBL" id="KTB47640.1"/>
    </source>
</evidence>
<dbReference type="RefSeq" id="WP_058438347.1">
    <property type="nucleotide sequence ID" value="NZ_KQ758903.1"/>
</dbReference>
<keyword evidence="2" id="KW-0813">Transport</keyword>
<proteinExistence type="predicted"/>